<proteinExistence type="predicted"/>
<reference evidence="3" key="1">
    <citation type="submission" date="2016-11" db="EMBL/GenBank/DDBJ databases">
        <authorList>
            <person name="Varghese N."/>
            <person name="Submissions S."/>
        </authorList>
    </citation>
    <scope>NUCLEOTIDE SEQUENCE [LARGE SCALE GENOMIC DNA]</scope>
    <source>
        <strain evidence="3">DSM 18829</strain>
    </source>
</reference>
<sequence length="112" mass="12946">MKKLLQILLFVLAFTMGANAQEKRELTPAEKAKQNVLELSKAIDTNGDDQFFVNMNNLFLAKHEALSREGITEAEKNEIYRNIDMKMRATFSENQIKQIQQQPGLYDRLIKN</sequence>
<keyword evidence="1" id="KW-0732">Signal</keyword>
<name>A0A1M6DIA9_9FLAO</name>
<protein>
    <recommendedName>
        <fullName evidence="4">DUF4168 domain-containing protein</fullName>
    </recommendedName>
</protein>
<evidence type="ECO:0000313" key="3">
    <source>
        <dbReference type="Proteomes" id="UP000184488"/>
    </source>
</evidence>
<dbReference type="EMBL" id="FQZI01000002">
    <property type="protein sequence ID" value="SHI73054.1"/>
    <property type="molecule type" value="Genomic_DNA"/>
</dbReference>
<dbReference type="OrthoDB" id="1376482at2"/>
<organism evidence="2 3">
    <name type="scientific">Flavobacterium terrae</name>
    <dbReference type="NCBI Taxonomy" id="415425"/>
    <lineage>
        <taxon>Bacteria</taxon>
        <taxon>Pseudomonadati</taxon>
        <taxon>Bacteroidota</taxon>
        <taxon>Flavobacteriia</taxon>
        <taxon>Flavobacteriales</taxon>
        <taxon>Flavobacteriaceae</taxon>
        <taxon>Flavobacterium</taxon>
    </lineage>
</organism>
<accession>A0A1M6DIA9</accession>
<dbReference type="RefSeq" id="WP_073309991.1">
    <property type="nucleotide sequence ID" value="NZ_FQZI01000002.1"/>
</dbReference>
<evidence type="ECO:0000313" key="2">
    <source>
        <dbReference type="EMBL" id="SHI73054.1"/>
    </source>
</evidence>
<evidence type="ECO:0008006" key="4">
    <source>
        <dbReference type="Google" id="ProtNLM"/>
    </source>
</evidence>
<dbReference type="Proteomes" id="UP000184488">
    <property type="component" value="Unassembled WGS sequence"/>
</dbReference>
<evidence type="ECO:0000256" key="1">
    <source>
        <dbReference type="SAM" id="SignalP"/>
    </source>
</evidence>
<feature type="chain" id="PRO_5012341655" description="DUF4168 domain-containing protein" evidence="1">
    <location>
        <begin position="21"/>
        <end position="112"/>
    </location>
</feature>
<feature type="signal peptide" evidence="1">
    <location>
        <begin position="1"/>
        <end position="20"/>
    </location>
</feature>
<dbReference type="AlphaFoldDB" id="A0A1M6DIA9"/>
<keyword evidence="3" id="KW-1185">Reference proteome</keyword>
<gene>
    <name evidence="2" type="ORF">SAMN05444363_1473</name>
</gene>